<evidence type="ECO:0000313" key="4">
    <source>
        <dbReference type="Proteomes" id="UP001212997"/>
    </source>
</evidence>
<dbReference type="GO" id="GO:0004190">
    <property type="term" value="F:aspartic-type endopeptidase activity"/>
    <property type="evidence" value="ECO:0007669"/>
    <property type="project" value="InterPro"/>
</dbReference>
<gene>
    <name evidence="3" type="ORF">NLI96_g1738</name>
</gene>
<dbReference type="PROSITE" id="PS51767">
    <property type="entry name" value="PEPTIDASE_A1"/>
    <property type="match status" value="1"/>
</dbReference>
<dbReference type="Gene3D" id="2.40.70.10">
    <property type="entry name" value="Acid Proteases"/>
    <property type="match status" value="2"/>
</dbReference>
<dbReference type="Pfam" id="PF00026">
    <property type="entry name" value="Asp"/>
    <property type="match status" value="1"/>
</dbReference>
<name>A0AAD5YKM1_9APHY</name>
<dbReference type="CDD" id="cd05471">
    <property type="entry name" value="pepsin_like"/>
    <property type="match status" value="1"/>
</dbReference>
<dbReference type="InterPro" id="IPR001461">
    <property type="entry name" value="Aspartic_peptidase_A1"/>
</dbReference>
<dbReference type="InterPro" id="IPR034164">
    <property type="entry name" value="Pepsin-like_dom"/>
</dbReference>
<dbReference type="PANTHER" id="PTHR47966">
    <property type="entry name" value="BETA-SITE APP-CLEAVING ENZYME, ISOFORM A-RELATED"/>
    <property type="match status" value="1"/>
</dbReference>
<organism evidence="3 4">
    <name type="scientific">Meripilus lineatus</name>
    <dbReference type="NCBI Taxonomy" id="2056292"/>
    <lineage>
        <taxon>Eukaryota</taxon>
        <taxon>Fungi</taxon>
        <taxon>Dikarya</taxon>
        <taxon>Basidiomycota</taxon>
        <taxon>Agaricomycotina</taxon>
        <taxon>Agaricomycetes</taxon>
        <taxon>Polyporales</taxon>
        <taxon>Meripilaceae</taxon>
        <taxon>Meripilus</taxon>
    </lineage>
</organism>
<proteinExistence type="inferred from homology"/>
<keyword evidence="4" id="KW-1185">Reference proteome</keyword>
<reference evidence="3" key="1">
    <citation type="submission" date="2022-07" db="EMBL/GenBank/DDBJ databases">
        <title>Genome Sequence of Physisporinus lineatus.</title>
        <authorList>
            <person name="Buettner E."/>
        </authorList>
    </citation>
    <scope>NUCLEOTIDE SEQUENCE</scope>
    <source>
        <strain evidence="3">VT162</strain>
    </source>
</reference>
<dbReference type="GO" id="GO:0006508">
    <property type="term" value="P:proteolysis"/>
    <property type="evidence" value="ECO:0007669"/>
    <property type="project" value="InterPro"/>
</dbReference>
<sequence length="432" mass="45745">MSTSAVQTGASVDLRYGDSLTGTHASGPVVRDTVAIAGLSMEDQLFASVNDTDNSAVQNGGAGIFGLGFPSQSFIQAAVVNNQFNDPETTDAFVARTAADGPLVARLAMSGQVQFPMFSVTLQRNTIDIGGNEGRITIGDYPPEITPSDITWVPVRLYRPEDGGQNPPTFAPDEVYPLRWEVPLDGVFLDGERLPDTNLTGDGLDSNPLTALIDTGNSLMRGPSDVVTTISQIISLGNTPSLEEPTSFPCSTPHTLAFQIGGKMFPVDPRDFVTPDDDGDALNCTAGNLVETDPPSIAALFSWNLGDPFFKSNVVIFYYGNLTNPSVDPPRIGFVSTVPDNAGDLLRSAVEVAEQNGGEFPSTVDIAPPAGVVTNVAAGPLPSIPTQEVSGGNQASGSIAQTSSSSTIYDYRPHPAFCPSFMFWCLFLYFFP</sequence>
<dbReference type="InterPro" id="IPR021109">
    <property type="entry name" value="Peptidase_aspartic_dom_sf"/>
</dbReference>
<feature type="domain" description="Peptidase A1" evidence="2">
    <location>
        <begin position="1"/>
        <end position="335"/>
    </location>
</feature>
<dbReference type="SUPFAM" id="SSF50630">
    <property type="entry name" value="Acid proteases"/>
    <property type="match status" value="1"/>
</dbReference>
<dbReference type="Proteomes" id="UP001212997">
    <property type="component" value="Unassembled WGS sequence"/>
</dbReference>
<dbReference type="EMBL" id="JANAWD010000035">
    <property type="protein sequence ID" value="KAJ3489969.1"/>
    <property type="molecule type" value="Genomic_DNA"/>
</dbReference>
<evidence type="ECO:0000256" key="1">
    <source>
        <dbReference type="ARBA" id="ARBA00007447"/>
    </source>
</evidence>
<protein>
    <recommendedName>
        <fullName evidence="2">Peptidase A1 domain-containing protein</fullName>
    </recommendedName>
</protein>
<dbReference type="InterPro" id="IPR033121">
    <property type="entry name" value="PEPTIDASE_A1"/>
</dbReference>
<accession>A0AAD5YKM1</accession>
<comment type="similarity">
    <text evidence="1">Belongs to the peptidase A1 family.</text>
</comment>
<comment type="caution">
    <text evidence="3">The sequence shown here is derived from an EMBL/GenBank/DDBJ whole genome shotgun (WGS) entry which is preliminary data.</text>
</comment>
<dbReference type="AlphaFoldDB" id="A0AAD5YKM1"/>
<evidence type="ECO:0000259" key="2">
    <source>
        <dbReference type="PROSITE" id="PS51767"/>
    </source>
</evidence>
<evidence type="ECO:0000313" key="3">
    <source>
        <dbReference type="EMBL" id="KAJ3489969.1"/>
    </source>
</evidence>